<dbReference type="InterPro" id="IPR001229">
    <property type="entry name" value="Jacalin-like_lectin_dom"/>
</dbReference>
<organism evidence="5 6">
    <name type="scientific">Mugilogobius chulae</name>
    <name type="common">yellowstripe goby</name>
    <dbReference type="NCBI Taxonomy" id="88201"/>
    <lineage>
        <taxon>Eukaryota</taxon>
        <taxon>Metazoa</taxon>
        <taxon>Chordata</taxon>
        <taxon>Craniata</taxon>
        <taxon>Vertebrata</taxon>
        <taxon>Euteleostomi</taxon>
        <taxon>Actinopterygii</taxon>
        <taxon>Neopterygii</taxon>
        <taxon>Teleostei</taxon>
        <taxon>Neoteleostei</taxon>
        <taxon>Acanthomorphata</taxon>
        <taxon>Gobiaria</taxon>
        <taxon>Gobiiformes</taxon>
        <taxon>Gobioidei</taxon>
        <taxon>Gobiidae</taxon>
        <taxon>Gobionellinae</taxon>
        <taxon>Mugilogobius</taxon>
    </lineage>
</organism>
<proteinExistence type="predicted"/>
<comment type="caution">
    <text evidence="5">The sequence shown here is derived from an EMBL/GenBank/DDBJ whole genome shotgun (WGS) entry which is preliminary data.</text>
</comment>
<protein>
    <recommendedName>
        <fullName evidence="4">Jacalin-type lectin domain-containing protein</fullName>
    </recommendedName>
</protein>
<dbReference type="SUPFAM" id="SSF51101">
    <property type="entry name" value="Mannose-binding lectins"/>
    <property type="match status" value="1"/>
</dbReference>
<evidence type="ECO:0000313" key="5">
    <source>
        <dbReference type="EMBL" id="KAK7899408.1"/>
    </source>
</evidence>
<dbReference type="Pfam" id="PF01419">
    <property type="entry name" value="Jacalin"/>
    <property type="match status" value="1"/>
</dbReference>
<keyword evidence="1 3" id="KW-0732">Signal</keyword>
<gene>
    <name evidence="5" type="ORF">WMY93_020261</name>
</gene>
<dbReference type="Gene3D" id="2.100.10.30">
    <property type="entry name" value="Jacalin-like lectin domain"/>
    <property type="match status" value="1"/>
</dbReference>
<evidence type="ECO:0000259" key="4">
    <source>
        <dbReference type="PROSITE" id="PS51752"/>
    </source>
</evidence>
<dbReference type="PROSITE" id="PS51752">
    <property type="entry name" value="JACALIN_LECTIN"/>
    <property type="match status" value="1"/>
</dbReference>
<evidence type="ECO:0000256" key="1">
    <source>
        <dbReference type="ARBA" id="ARBA00022729"/>
    </source>
</evidence>
<dbReference type="InterPro" id="IPR052321">
    <property type="entry name" value="PolyBind_ProtTraffic"/>
</dbReference>
<dbReference type="AlphaFoldDB" id="A0AAW0NHW3"/>
<feature type="chain" id="PRO_5043900695" description="Jacalin-type lectin domain-containing protein" evidence="3">
    <location>
        <begin position="20"/>
        <end position="165"/>
    </location>
</feature>
<dbReference type="GO" id="GO:0030246">
    <property type="term" value="F:carbohydrate binding"/>
    <property type="evidence" value="ECO:0007669"/>
    <property type="project" value="UniProtKB-KW"/>
</dbReference>
<feature type="domain" description="Jacalin-type lectin" evidence="4">
    <location>
        <begin position="25"/>
        <end position="157"/>
    </location>
</feature>
<reference evidence="6" key="1">
    <citation type="submission" date="2024-04" db="EMBL/GenBank/DDBJ databases">
        <title>Salinicola lusitanus LLJ914,a marine bacterium isolated from the Okinawa Trough.</title>
        <authorList>
            <person name="Li J."/>
        </authorList>
    </citation>
    <scope>NUCLEOTIDE SEQUENCE [LARGE SCALE GENOMIC DNA]</scope>
</reference>
<dbReference type="Proteomes" id="UP001460270">
    <property type="component" value="Unassembled WGS sequence"/>
</dbReference>
<dbReference type="SMART" id="SM00915">
    <property type="entry name" value="Jacalin"/>
    <property type="match status" value="1"/>
</dbReference>
<dbReference type="InterPro" id="IPR036404">
    <property type="entry name" value="Jacalin-like_lectin_dom_sf"/>
</dbReference>
<accession>A0AAW0NHW3</accession>
<dbReference type="EMBL" id="JBBPFD010000014">
    <property type="protein sequence ID" value="KAK7899408.1"/>
    <property type="molecule type" value="Genomic_DNA"/>
</dbReference>
<evidence type="ECO:0000313" key="6">
    <source>
        <dbReference type="Proteomes" id="UP001460270"/>
    </source>
</evidence>
<keyword evidence="2" id="KW-0430">Lectin</keyword>
<evidence type="ECO:0000256" key="2">
    <source>
        <dbReference type="ARBA" id="ARBA00022734"/>
    </source>
</evidence>
<evidence type="ECO:0000256" key="3">
    <source>
        <dbReference type="SAM" id="SignalP"/>
    </source>
</evidence>
<sequence length="165" mass="18079">MHSFILCALLASSALLAFASEEQHYSFSPLAGSNSGTPFSLTGEERITGVRLWDNGGYIHALQLRYGAIWSSTVGNSYGRVEEILLYDDEAIIQVSGKYSHYIHALVFVTNRGRSLFAGQFSGISFNMYPEFEGAELRFISGTLHGSLTGLSAHWAVVSQDSNEM</sequence>
<feature type="signal peptide" evidence="3">
    <location>
        <begin position="1"/>
        <end position="19"/>
    </location>
</feature>
<dbReference type="PANTHER" id="PTHR33589:SF3">
    <property type="entry name" value="ZYMOGEN GRANULE MEMBRANE PROTEIN 16-LIKE"/>
    <property type="match status" value="1"/>
</dbReference>
<keyword evidence="6" id="KW-1185">Reference proteome</keyword>
<dbReference type="PANTHER" id="PTHR33589">
    <property type="entry name" value="OS11G0524900 PROTEIN"/>
    <property type="match status" value="1"/>
</dbReference>
<name>A0AAW0NHW3_9GOBI</name>